<dbReference type="Proteomes" id="UP000389128">
    <property type="component" value="Unassembled WGS sequence"/>
</dbReference>
<evidence type="ECO:0000313" key="2">
    <source>
        <dbReference type="Proteomes" id="UP000389128"/>
    </source>
</evidence>
<organism evidence="1 2">
    <name type="scientific">Zoogloea oleivorans</name>
    <dbReference type="NCBI Taxonomy" id="1552750"/>
    <lineage>
        <taxon>Bacteria</taxon>
        <taxon>Pseudomonadati</taxon>
        <taxon>Pseudomonadota</taxon>
        <taxon>Betaproteobacteria</taxon>
        <taxon>Rhodocyclales</taxon>
        <taxon>Zoogloeaceae</taxon>
        <taxon>Zoogloea</taxon>
    </lineage>
</organism>
<keyword evidence="2" id="KW-1185">Reference proteome</keyword>
<evidence type="ECO:0000313" key="1">
    <source>
        <dbReference type="EMBL" id="TYC62182.1"/>
    </source>
</evidence>
<gene>
    <name evidence="1" type="ORF">ETQ85_01110</name>
</gene>
<dbReference type="EMBL" id="SDKK01000001">
    <property type="protein sequence ID" value="TYC62182.1"/>
    <property type="molecule type" value="Genomic_DNA"/>
</dbReference>
<dbReference type="RefSeq" id="WP_148577272.1">
    <property type="nucleotide sequence ID" value="NZ_SDKK01000001.1"/>
</dbReference>
<evidence type="ECO:0008006" key="3">
    <source>
        <dbReference type="Google" id="ProtNLM"/>
    </source>
</evidence>
<accession>A0A6C2D8Y4</accession>
<protein>
    <recommendedName>
        <fullName evidence="3">PEP-CTERM sorting domain-containing protein</fullName>
    </recommendedName>
</protein>
<proteinExistence type="predicted"/>
<sequence>MLSMLGHFLGICVSSTTALVRRKRQYWFACGTLLLMLNPVSAHAIVMFAGTFPGSDPLNSVTFAGNSSTNYAELVVTGGNVRVSDFRSSTVLFNQEWLARVLFSTIVRPVNDELEVTVELTHKVDPHPADGDAGGGPTYSVTFNCTAGSVCAGRPNSGALFDTYMQTAPETILAHNGPGDHLDIFNSSFSIDISKADFCLPSCGNEGWQIDKWRLDVTGRHIPEPSSLALLAVAALSFGRYRHSPRLLLRD</sequence>
<dbReference type="AlphaFoldDB" id="A0A6C2D8Y4"/>
<name>A0A6C2D8Y4_9RHOO</name>
<comment type="caution">
    <text evidence="1">The sequence shown here is derived from an EMBL/GenBank/DDBJ whole genome shotgun (WGS) entry which is preliminary data.</text>
</comment>
<reference evidence="1 2" key="1">
    <citation type="submission" date="2019-01" db="EMBL/GenBank/DDBJ databases">
        <title>Zoogloea oleivorans genome sequencing and assembly.</title>
        <authorList>
            <person name="Tancsics A."/>
            <person name="Farkas M."/>
            <person name="Kriszt B."/>
            <person name="Maroti G."/>
            <person name="Horvath B."/>
        </authorList>
    </citation>
    <scope>NUCLEOTIDE SEQUENCE [LARGE SCALE GENOMIC DNA]</scope>
    <source>
        <strain evidence="1 2">Buc</strain>
    </source>
</reference>